<dbReference type="Proteomes" id="UP001595712">
    <property type="component" value="Unassembled WGS sequence"/>
</dbReference>
<comment type="caution">
    <text evidence="3">The sequence shown here is derived from an EMBL/GenBank/DDBJ whole genome shotgun (WGS) entry which is preliminary data.</text>
</comment>
<keyword evidence="2" id="KW-1133">Transmembrane helix</keyword>
<feature type="compositionally biased region" description="Low complexity" evidence="1">
    <location>
        <begin position="178"/>
        <end position="214"/>
    </location>
</feature>
<evidence type="ECO:0000256" key="1">
    <source>
        <dbReference type="SAM" id="MobiDB-lite"/>
    </source>
</evidence>
<reference evidence="4" key="1">
    <citation type="journal article" date="2019" name="Int. J. Syst. Evol. Microbiol.">
        <title>The Global Catalogue of Microorganisms (GCM) 10K type strain sequencing project: providing services to taxonomists for standard genome sequencing and annotation.</title>
        <authorList>
            <consortium name="The Broad Institute Genomics Platform"/>
            <consortium name="The Broad Institute Genome Sequencing Center for Infectious Disease"/>
            <person name="Wu L."/>
            <person name="Ma J."/>
        </authorList>
    </citation>
    <scope>NUCLEOTIDE SEQUENCE [LARGE SCALE GENOMIC DNA]</scope>
    <source>
        <strain evidence="4">CGMCC 4.7396</strain>
    </source>
</reference>
<accession>A0ABV7Q112</accession>
<sequence>MDGGTQVGLFGAIGRETKGALRSLGYDLRRSRRIQRIGAITVVAVAGGVIATGAFLREPVPGMVGLGDEDSDITEGWFGLGADTTGQDAESSEAESSTGTNEAPHPEAATSTAEVEARGKTVGEAPGLVPVGDETSRPAEEEDGEVSPSPTQEPTEEPTDEPTEEAPTTEAPTEEPTTEAPTTQEPTPSPTVTTTEDLTQEPTQEPTSTPTAEPNAERATLGPRAPIPRKGPIEG</sequence>
<keyword evidence="2" id="KW-0812">Transmembrane</keyword>
<evidence type="ECO:0000313" key="4">
    <source>
        <dbReference type="Proteomes" id="UP001595712"/>
    </source>
</evidence>
<feature type="transmembrane region" description="Helical" evidence="2">
    <location>
        <begin position="37"/>
        <end position="56"/>
    </location>
</feature>
<keyword evidence="4" id="KW-1185">Reference proteome</keyword>
<gene>
    <name evidence="3" type="ORF">ACFO8M_17815</name>
</gene>
<feature type="compositionally biased region" description="Acidic residues" evidence="1">
    <location>
        <begin position="154"/>
        <end position="164"/>
    </location>
</feature>
<evidence type="ECO:0000256" key="2">
    <source>
        <dbReference type="SAM" id="Phobius"/>
    </source>
</evidence>
<dbReference type="EMBL" id="JBHRWO010000015">
    <property type="protein sequence ID" value="MFC3494345.1"/>
    <property type="molecule type" value="Genomic_DNA"/>
</dbReference>
<dbReference type="RefSeq" id="WP_387978001.1">
    <property type="nucleotide sequence ID" value="NZ_JBHRWO010000015.1"/>
</dbReference>
<evidence type="ECO:0000313" key="3">
    <source>
        <dbReference type="EMBL" id="MFC3494345.1"/>
    </source>
</evidence>
<feature type="region of interest" description="Disordered" evidence="1">
    <location>
        <begin position="76"/>
        <end position="235"/>
    </location>
</feature>
<protein>
    <submittedName>
        <fullName evidence="3">Uncharacterized protein</fullName>
    </submittedName>
</protein>
<organism evidence="3 4">
    <name type="scientific">Glycomyces rhizosphaerae</name>
    <dbReference type="NCBI Taxonomy" id="2054422"/>
    <lineage>
        <taxon>Bacteria</taxon>
        <taxon>Bacillati</taxon>
        <taxon>Actinomycetota</taxon>
        <taxon>Actinomycetes</taxon>
        <taxon>Glycomycetales</taxon>
        <taxon>Glycomycetaceae</taxon>
        <taxon>Glycomyces</taxon>
    </lineage>
</organism>
<proteinExistence type="predicted"/>
<keyword evidence="2" id="KW-0472">Membrane</keyword>
<name>A0ABV7Q112_9ACTN</name>